<dbReference type="InterPro" id="IPR057990">
    <property type="entry name" value="TPR_SYO1"/>
</dbReference>
<evidence type="ECO:0000256" key="2">
    <source>
        <dbReference type="SAM" id="MobiDB-lite"/>
    </source>
</evidence>
<dbReference type="Proteomes" id="UP001431209">
    <property type="component" value="Unassembled WGS sequence"/>
</dbReference>
<accession>A0AAW2YS20</accession>
<gene>
    <name evidence="4" type="ORF">AKO1_007167</name>
</gene>
<keyword evidence="5" id="KW-1185">Reference proteome</keyword>
<comment type="similarity">
    <text evidence="1">Belongs to the nuclear import and ribosome assembly adapter family.</text>
</comment>
<feature type="region of interest" description="Disordered" evidence="2">
    <location>
        <begin position="359"/>
        <end position="385"/>
    </location>
</feature>
<dbReference type="AlphaFoldDB" id="A0AAW2YS20"/>
<comment type="caution">
    <text evidence="4">The sequence shown here is derived from an EMBL/GenBank/DDBJ whole genome shotgun (WGS) entry which is preliminary data.</text>
</comment>
<organism evidence="4 5">
    <name type="scientific">Acrasis kona</name>
    <dbReference type="NCBI Taxonomy" id="1008807"/>
    <lineage>
        <taxon>Eukaryota</taxon>
        <taxon>Discoba</taxon>
        <taxon>Heterolobosea</taxon>
        <taxon>Tetramitia</taxon>
        <taxon>Eutetramitia</taxon>
        <taxon>Acrasidae</taxon>
        <taxon>Acrasis</taxon>
    </lineage>
</organism>
<evidence type="ECO:0000313" key="4">
    <source>
        <dbReference type="EMBL" id="KAL0480251.1"/>
    </source>
</evidence>
<dbReference type="GO" id="GO:0042273">
    <property type="term" value="P:ribosomal large subunit biogenesis"/>
    <property type="evidence" value="ECO:0007669"/>
    <property type="project" value="TreeGrafter"/>
</dbReference>
<dbReference type="InterPro" id="IPR052616">
    <property type="entry name" value="SYO1-like"/>
</dbReference>
<evidence type="ECO:0000259" key="3">
    <source>
        <dbReference type="Pfam" id="PF25567"/>
    </source>
</evidence>
<dbReference type="EMBL" id="JAOPGA020000647">
    <property type="protein sequence ID" value="KAL0480251.1"/>
    <property type="molecule type" value="Genomic_DNA"/>
</dbReference>
<evidence type="ECO:0000313" key="5">
    <source>
        <dbReference type="Proteomes" id="UP001431209"/>
    </source>
</evidence>
<dbReference type="Pfam" id="PF25567">
    <property type="entry name" value="TPR_SYO1"/>
    <property type="match status" value="1"/>
</dbReference>
<evidence type="ECO:0000256" key="1">
    <source>
        <dbReference type="ARBA" id="ARBA00049983"/>
    </source>
</evidence>
<name>A0AAW2YS20_9EUKA</name>
<dbReference type="Gene3D" id="1.25.10.10">
    <property type="entry name" value="Leucine-rich Repeat Variant"/>
    <property type="match status" value="1"/>
</dbReference>
<dbReference type="InterPro" id="IPR011989">
    <property type="entry name" value="ARM-like"/>
</dbReference>
<dbReference type="SUPFAM" id="SSF48371">
    <property type="entry name" value="ARM repeat"/>
    <property type="match status" value="1"/>
</dbReference>
<feature type="domain" description="SYO1-like TPR repeats" evidence="3">
    <location>
        <begin position="508"/>
        <end position="722"/>
    </location>
</feature>
<dbReference type="GO" id="GO:0006606">
    <property type="term" value="P:protein import into nucleus"/>
    <property type="evidence" value="ECO:0007669"/>
    <property type="project" value="TreeGrafter"/>
</dbReference>
<sequence>MSVEDAAKLEKLEGAPKKVVVPPVVKDLDSANDKTREQACLSLAHLVTEENGINLPVLIQAGAIRKLIQKLCDPVAPIRLAAAGALKNITIVGGEGVCEDMVSNDVMTTLLAALNQSLTRASAHDEEQQQQELMNEDNQIGIEEDIAEQDENLPEQEIVIPAKSHKLTEHKQAVFTLNEIIHLLSFLCENSDKATRIITERKHHDVTESNTNTALGCLMTVLSDVQMRKFTKLILNTAQCLNVISDNNAPLMSQISHNHAAVELLLSLLNSSDHDLLFRTCIAGVLYNIHANVDIQNADDSSKNQSTNKTSLEIFNRIVGAITPVLLQATRYNSASSFIEEDLVSYKLSQRVKKQQDLAQAESQELIDQDSDDEDELENLVEGANESDGEVRIRMRYNEWYDRSKAHNMAQEILVNIVSTMDLIRDQDVYEDVEDEDFEDDNVEIEVIHQDSNSVDQGDEAIQFVAAFDLYRIILESSVNVSTLLFSNVDINNPLLTKERTIMVDGVSRAFNALSNMLLAAESSSTGINQITHGDWVKTWDFVCALMYQPITLSQDVLESLTQILWTLLRYTFNKNIVDARFSLTEGSGVKLAEYCGAVCSNLNNSELLRINSVGLLSELGKRQHDVAKSVTLASLLLNRIETDPSLAVCSEALDALFDVYADEKYDLAVTETRMIDRLTQSSRGIQDRLKKLQKNELERDVVEKVKEARLNLNRFVKYKKDTIKA</sequence>
<dbReference type="PANTHER" id="PTHR13347:SF1">
    <property type="entry name" value="HEAT REPEAT-CONTAINING PROTEIN 3"/>
    <property type="match status" value="1"/>
</dbReference>
<dbReference type="InterPro" id="IPR016024">
    <property type="entry name" value="ARM-type_fold"/>
</dbReference>
<protein>
    <submittedName>
        <fullName evidence="4">HeatR3</fullName>
    </submittedName>
</protein>
<feature type="compositionally biased region" description="Acidic residues" evidence="2">
    <location>
        <begin position="365"/>
        <end position="379"/>
    </location>
</feature>
<proteinExistence type="inferred from homology"/>
<dbReference type="PANTHER" id="PTHR13347">
    <property type="entry name" value="HEAT REPEAT-CONTAINING PROTEIN 3"/>
    <property type="match status" value="1"/>
</dbReference>
<dbReference type="GO" id="GO:0051082">
    <property type="term" value="F:unfolded protein binding"/>
    <property type="evidence" value="ECO:0007669"/>
    <property type="project" value="TreeGrafter"/>
</dbReference>
<reference evidence="4 5" key="1">
    <citation type="submission" date="2024-03" db="EMBL/GenBank/DDBJ databases">
        <title>The Acrasis kona genome and developmental transcriptomes reveal deep origins of eukaryotic multicellular pathways.</title>
        <authorList>
            <person name="Sheikh S."/>
            <person name="Fu C.-J."/>
            <person name="Brown M.W."/>
            <person name="Baldauf S.L."/>
        </authorList>
    </citation>
    <scope>NUCLEOTIDE SEQUENCE [LARGE SCALE GENOMIC DNA]</scope>
    <source>
        <strain evidence="4 5">ATCC MYA-3509</strain>
    </source>
</reference>